<dbReference type="GO" id="GO:0016616">
    <property type="term" value="F:oxidoreductase activity, acting on the CH-OH group of donors, NAD or NADP as acceptor"/>
    <property type="evidence" value="ECO:0007669"/>
    <property type="project" value="TreeGrafter"/>
</dbReference>
<dbReference type="AlphaFoldDB" id="A0A6J6BBL4"/>
<dbReference type="InterPro" id="IPR002347">
    <property type="entry name" value="SDR_fam"/>
</dbReference>
<protein>
    <submittedName>
        <fullName evidence="1">Unannotated protein</fullName>
    </submittedName>
</protein>
<dbReference type="Gene3D" id="3.40.50.720">
    <property type="entry name" value="NAD(P)-binding Rossmann-like Domain"/>
    <property type="match status" value="1"/>
</dbReference>
<dbReference type="InterPro" id="IPR036291">
    <property type="entry name" value="NAD(P)-bd_dom_sf"/>
</dbReference>
<dbReference type="PRINTS" id="PR00081">
    <property type="entry name" value="GDHRDH"/>
</dbReference>
<proteinExistence type="predicted"/>
<dbReference type="PANTHER" id="PTHR45458">
    <property type="entry name" value="SHORT-CHAIN DEHYDROGENASE/REDUCTASE SDR"/>
    <property type="match status" value="1"/>
</dbReference>
<name>A0A6J6BBL4_9ZZZZ</name>
<dbReference type="CDD" id="cd05325">
    <property type="entry name" value="carb_red_sniffer_like_SDR_c"/>
    <property type="match status" value="1"/>
</dbReference>
<dbReference type="Pfam" id="PF00106">
    <property type="entry name" value="adh_short"/>
    <property type="match status" value="1"/>
</dbReference>
<accession>A0A6J6BBL4</accession>
<gene>
    <name evidence="1" type="ORF">UFOPK1446_00121</name>
</gene>
<sequence>MSGNPVMCVTGANRGIGLELARQYLADGWDVIATVRSMEISDELAAVVAAHPSIRVEQLEIGDAESVRAFAERLNGQPIDLLINNAGIFGPLPFVENIQKQRFGTVDLDVWTDVLRVNTLGTINVTEALVDNVAASEKKMIVTLSSGAGSIGGSDRPAMAYTTSKAALNKAMTIVARTLQDRDIVVAIMCPGYVRTRMGLGGGDVDVDESVAGLRSLISGFTMADSGTFRRYNGDVIPW</sequence>
<dbReference type="InterPro" id="IPR052184">
    <property type="entry name" value="SDR_enzymes"/>
</dbReference>
<evidence type="ECO:0000313" key="1">
    <source>
        <dbReference type="EMBL" id="CAB4535678.1"/>
    </source>
</evidence>
<organism evidence="1">
    <name type="scientific">freshwater metagenome</name>
    <dbReference type="NCBI Taxonomy" id="449393"/>
    <lineage>
        <taxon>unclassified sequences</taxon>
        <taxon>metagenomes</taxon>
        <taxon>ecological metagenomes</taxon>
    </lineage>
</organism>
<reference evidence="1" key="1">
    <citation type="submission" date="2020-05" db="EMBL/GenBank/DDBJ databases">
        <authorList>
            <person name="Chiriac C."/>
            <person name="Salcher M."/>
            <person name="Ghai R."/>
            <person name="Kavagutti S V."/>
        </authorList>
    </citation>
    <scope>NUCLEOTIDE SEQUENCE</scope>
</reference>
<dbReference type="SUPFAM" id="SSF51735">
    <property type="entry name" value="NAD(P)-binding Rossmann-fold domains"/>
    <property type="match status" value="1"/>
</dbReference>
<dbReference type="EMBL" id="CAEZSO010000012">
    <property type="protein sequence ID" value="CAB4535678.1"/>
    <property type="molecule type" value="Genomic_DNA"/>
</dbReference>
<dbReference type="PANTHER" id="PTHR45458:SF1">
    <property type="entry name" value="SHORT CHAIN DEHYDROGENASE"/>
    <property type="match status" value="1"/>
</dbReference>